<dbReference type="InterPro" id="IPR024138">
    <property type="entry name" value="Pericentriolar_Pcm1"/>
</dbReference>
<feature type="region of interest" description="Disordered" evidence="2">
    <location>
        <begin position="578"/>
        <end position="640"/>
    </location>
</feature>
<keyword evidence="1" id="KW-0175">Coiled coil</keyword>
<dbReference type="Pfam" id="PF15717">
    <property type="entry name" value="PCM1_C"/>
    <property type="match status" value="1"/>
</dbReference>
<feature type="coiled-coil region" evidence="1">
    <location>
        <begin position="238"/>
        <end position="276"/>
    </location>
</feature>
<sequence>TIFFISNVKARRGGPFEEHMNDQDLPSWSNESLDDRLNNTDWGGQQKKANRSSEKNKKKLSGEGETRLTNDISPESSPGMERRKTRTSHSFPHARYMTQMSVPEQAELERLKQRINFSDLDQRSIGSDSQGRATAANNKRQLNENKKPFNFLSLQINTNKSKDPASGSQKKESGVSAQCKELFGAALSKDFLQNCQVSAQEDAVGEQAMDSSQIVSRLVQIRDYIAKASSMRDDLVEKNERSANVERLSHLIDDLKEQEKSYLKFLQKMLARENEEDDVRTIDSAVGSGSVGESTSLNIDVQSEASDTTARDPQHEAKEELENLKKQHDLLKRMLQQQEQLKALQGRQAALLALQHKAEQAIAVLDDSGMWNHGVSSYIMLAFVTETTGSVSGVSLTSELNEELNDLIQRFHNQLHDSQTQSVPDNRRQAESLSLTREISQSRNSSMSEQQSDEKAQLFNKMRILQGKKQKMDKLLGELHTLRDQHLNNSSFFPASGSPQRSVDQRSTTSAASGPVGIVTVVNGESNSLASAPYPPDSLVSQNESEEDENLNPTEKLQKLNEVRKRLNELRELVHYYEQTSDMMTDAVNENTKEEEETEESESDSEHEDPQPATNIRNPQGISSWSEINSNSNVQCGTNNRDGRHLNTDCEINNRSAANIRTLKMSSALDCHNRENDKHLDLPQGEDDEVEEDQVSEDSISSHRSSLGDVAGDAEFEQKINRLIAAKQKLRQLQNLAAMVQDDDPEPQGTIANGSNIGDLLGGMEETKQQPNNVRASSNKLKKDVRLNEKAREKFYEAKLQQQQRELKQLQEERRKLIEIQEKIQVLQKACPDLQLSADLGNCPANRQTSQVTSTPAMNECNTAGKPLFECGESVPVGNELWSEMRRHEILREELRQRRKQLEALMAEDQRRRELAETISTVAASVRSEGSEARCTPQQSRTEKTMATWGGSTQCALEEENGDEDGYLSDGVGQAEEEEEDASSLNDSFSVYPNNNIPENAYFVKGNKDRWRNCRPLSADGNYRPVSKARQQQNISMRRQENFRWMSELSYVEEKERWQEQINQLKRQHEFSVSICQTLMQDQQTLSCLLQTLLTGPYGMMSNNVASSQIHLIMHQLNQCYTQLTWQQNNVQRLKQMLSDLMQQQEQQCQEKPSRKERGSSAPPPPSPVFCPFNFSPQPVNLFSVPGFTNFSSFSPGINYNPVFPSGFGDFAHNVSPRSSEQQEQQHPLDHNTSGKTEYMAFPKPFESSSPNGAEKQRRHRQPEEEMENRSTWLDDSQEMKKDDQSQLNAGFAVSVQNVASGHKNQCDTNRRRELDEESLESFSSMPDPIDPTTVTKTFRSRKASAQASLASKDKTPRSKNKRKSSSQLKGRTKNTGYESASASSVCEPCKNNKSRHSDDVVHAKVFSKRNQEQLEKIIKYSRSTEMSSAHARRILQQSNRNACIEAPETGSDLSMFEALRDTIYSEVATLISQNESRPHFLIELFHELQLLNTDYLRQRALYALQDIVTRHLAEKNEKGKCAKSLNSATWVASNSELTPSESLASTDDETFGKNVTEACQDCEQPDADNGSTMSTSSNFEPFATDDLGNTVIHLDKALSWMREYERMKVEAESTNVECTGECQSVPQSGDVSEVPCPRIDTQQLDRQIKAIMKEVIPFLKEHMDEVCSSQLLTSVRRMVLTLTQQNDESKEFVKFFHKQLGSILQDSLAKFAGRKLKDCGEDLLVEISEVLFNELAFFKLMQDLDNNSISVKQRCKRKTETTEGMQSFAKEVCFILFLKNDKDETETAKQVPDSEVCAGNRVPESIRSDASDQEEDEESERVPVAISLSKAETQALTNYGSGEDENEDEEIEFEEGPVDVQTSLQQNKPVPLKCNSVVLGEQDVAAVVPHYLSVMENTPALTVNTPESFITATVKTEGSSSSLAVNETQTQDTTCAENKSGASSESSMAGSPDTESPVLVNEYEPGSGNVSQKSDEDDFVKVEDLPLKLAVYSEADLMKKIETEAQTKSLSDELLGGGGAQDQELAGDGQTLKEPGNYFLYSVYWENTLEC</sequence>
<dbReference type="GO" id="GO:0034454">
    <property type="term" value="P:microtubule anchoring at centrosome"/>
    <property type="evidence" value="ECO:0007669"/>
    <property type="project" value="InterPro"/>
</dbReference>
<feature type="compositionally biased region" description="Acidic residues" evidence="2">
    <location>
        <begin position="1843"/>
        <end position="1853"/>
    </location>
</feature>
<feature type="compositionally biased region" description="Polar residues" evidence="2">
    <location>
        <begin position="1366"/>
        <end position="1385"/>
    </location>
</feature>
<feature type="region of interest" description="Disordered" evidence="2">
    <location>
        <begin position="1787"/>
        <end position="1824"/>
    </location>
</feature>
<organism evidence="4 5">
    <name type="scientific">Ficedula albicollis</name>
    <name type="common">Collared flycatcher</name>
    <name type="synonym">Muscicapa albicollis</name>
    <dbReference type="NCBI Taxonomy" id="59894"/>
    <lineage>
        <taxon>Eukaryota</taxon>
        <taxon>Metazoa</taxon>
        <taxon>Chordata</taxon>
        <taxon>Craniata</taxon>
        <taxon>Vertebrata</taxon>
        <taxon>Euteleostomi</taxon>
        <taxon>Archelosauria</taxon>
        <taxon>Archosauria</taxon>
        <taxon>Dinosauria</taxon>
        <taxon>Saurischia</taxon>
        <taxon>Theropoda</taxon>
        <taxon>Coelurosauria</taxon>
        <taxon>Aves</taxon>
        <taxon>Neognathae</taxon>
        <taxon>Neoaves</taxon>
        <taxon>Telluraves</taxon>
        <taxon>Australaves</taxon>
        <taxon>Passeriformes</taxon>
        <taxon>Muscicapidae</taxon>
        <taxon>Ficedula</taxon>
    </lineage>
</organism>
<feature type="coiled-coil region" evidence="1">
    <location>
        <begin position="716"/>
        <end position="743"/>
    </location>
</feature>
<feature type="region of interest" description="Disordered" evidence="2">
    <location>
        <begin position="1142"/>
        <end position="1168"/>
    </location>
</feature>
<feature type="region of interest" description="Disordered" evidence="2">
    <location>
        <begin position="674"/>
        <end position="708"/>
    </location>
</feature>
<dbReference type="GO" id="GO:0034451">
    <property type="term" value="C:centriolar satellite"/>
    <property type="evidence" value="ECO:0007669"/>
    <property type="project" value="TreeGrafter"/>
</dbReference>
<dbReference type="PANTHER" id="PTHR14164:SF12">
    <property type="entry name" value="PERICENTRIOLAR MATERIAL 1 PROTEIN"/>
    <property type="match status" value="1"/>
</dbReference>
<dbReference type="InterPro" id="IPR031446">
    <property type="entry name" value="PCM1_C"/>
</dbReference>
<reference evidence="4 5" key="1">
    <citation type="journal article" date="2012" name="Nature">
        <title>The genomic landscape of species divergence in Ficedula flycatchers.</title>
        <authorList>
            <person name="Ellegren H."/>
            <person name="Smeds L."/>
            <person name="Burri R."/>
            <person name="Olason P.I."/>
            <person name="Backstrom N."/>
            <person name="Kawakami T."/>
            <person name="Kunstner A."/>
            <person name="Makinen H."/>
            <person name="Nadachowska-Brzyska K."/>
            <person name="Qvarnstrom A."/>
            <person name="Uebbing S."/>
            <person name="Wolf J.B."/>
        </authorList>
    </citation>
    <scope>NUCLEOTIDE SEQUENCE [LARGE SCALE GENOMIC DNA]</scope>
</reference>
<feature type="compositionally biased region" description="Polar residues" evidence="2">
    <location>
        <begin position="612"/>
        <end position="621"/>
    </location>
</feature>
<reference evidence="4" key="3">
    <citation type="submission" date="2025-09" db="UniProtKB">
        <authorList>
            <consortium name="Ensembl"/>
        </authorList>
    </citation>
    <scope>IDENTIFICATION</scope>
</reference>
<name>A0A803W417_FICAL</name>
<feature type="region of interest" description="Disordered" evidence="2">
    <location>
        <begin position="14"/>
        <end position="93"/>
    </location>
</feature>
<evidence type="ECO:0000313" key="5">
    <source>
        <dbReference type="Proteomes" id="UP000016665"/>
    </source>
</evidence>
<feature type="compositionally biased region" description="Low complexity" evidence="2">
    <location>
        <begin position="1941"/>
        <end position="1952"/>
    </location>
</feature>
<feature type="region of interest" description="Disordered" evidence="2">
    <location>
        <begin position="119"/>
        <end position="148"/>
    </location>
</feature>
<evidence type="ECO:0000256" key="1">
    <source>
        <dbReference type="SAM" id="Coils"/>
    </source>
</evidence>
<protein>
    <submittedName>
        <fullName evidence="4">Pericentriolar material 1</fullName>
    </submittedName>
</protein>
<feature type="compositionally biased region" description="Polar residues" evidence="2">
    <location>
        <begin position="431"/>
        <end position="450"/>
    </location>
</feature>
<evidence type="ECO:0000259" key="3">
    <source>
        <dbReference type="Pfam" id="PF15717"/>
    </source>
</evidence>
<feature type="compositionally biased region" description="Polar residues" evidence="2">
    <location>
        <begin position="124"/>
        <end position="140"/>
    </location>
</feature>
<feature type="region of interest" description="Disordered" evidence="2">
    <location>
        <begin position="527"/>
        <end position="558"/>
    </location>
</feature>
<feature type="compositionally biased region" description="Acidic residues" evidence="2">
    <location>
        <begin position="593"/>
        <end position="607"/>
    </location>
</feature>
<evidence type="ECO:0000256" key="2">
    <source>
        <dbReference type="SAM" id="MobiDB-lite"/>
    </source>
</evidence>
<feature type="compositionally biased region" description="Low complexity" evidence="2">
    <location>
        <begin position="622"/>
        <end position="633"/>
    </location>
</feature>
<feature type="compositionally biased region" description="Acidic residues" evidence="2">
    <location>
        <begin position="684"/>
        <end position="696"/>
    </location>
</feature>
<feature type="coiled-coil region" evidence="1">
    <location>
        <begin position="885"/>
        <end position="912"/>
    </location>
</feature>
<gene>
    <name evidence="4" type="primary">PCM1</name>
</gene>
<feature type="compositionally biased region" description="Polar residues" evidence="2">
    <location>
        <begin position="1295"/>
        <end position="1304"/>
    </location>
</feature>
<feature type="region of interest" description="Disordered" evidence="2">
    <location>
        <begin position="960"/>
        <end position="980"/>
    </location>
</feature>
<feature type="compositionally biased region" description="Polar residues" evidence="2">
    <location>
        <begin position="1216"/>
        <end position="1236"/>
    </location>
</feature>
<feature type="compositionally biased region" description="Basic and acidic residues" evidence="2">
    <location>
        <begin position="1305"/>
        <end position="1315"/>
    </location>
</feature>
<reference evidence="4" key="2">
    <citation type="submission" date="2025-08" db="UniProtKB">
        <authorList>
            <consortium name="Ensembl"/>
        </authorList>
    </citation>
    <scope>IDENTIFICATION</scope>
</reference>
<feature type="region of interest" description="Disordered" evidence="2">
    <location>
        <begin position="1918"/>
        <end position="1978"/>
    </location>
</feature>
<accession>A0A803W417</accession>
<feature type="coiled-coil region" evidence="1">
    <location>
        <begin position="793"/>
        <end position="830"/>
    </location>
</feature>
<feature type="compositionally biased region" description="Polar residues" evidence="2">
    <location>
        <begin position="291"/>
        <end position="308"/>
    </location>
</feature>
<feature type="region of interest" description="Disordered" evidence="2">
    <location>
        <begin position="1834"/>
        <end position="1853"/>
    </location>
</feature>
<dbReference type="GO" id="GO:1905515">
    <property type="term" value="P:non-motile cilium assembly"/>
    <property type="evidence" value="ECO:0007669"/>
    <property type="project" value="TreeGrafter"/>
</dbReference>
<feature type="domain" description="Pericentriolar material 1 protein C-terminal" evidence="3">
    <location>
        <begin position="1451"/>
        <end position="2015"/>
    </location>
</feature>
<feature type="compositionally biased region" description="Polar residues" evidence="2">
    <location>
        <begin position="1918"/>
        <end position="1938"/>
    </location>
</feature>
<feature type="compositionally biased region" description="Polar residues" evidence="2">
    <location>
        <begin position="1333"/>
        <end position="1350"/>
    </location>
</feature>
<dbReference type="GO" id="GO:0071539">
    <property type="term" value="P:protein localization to centrosome"/>
    <property type="evidence" value="ECO:0007669"/>
    <property type="project" value="InterPro"/>
</dbReference>
<dbReference type="PANTHER" id="PTHR14164">
    <property type="entry name" value="PERICENTRIOLAR MATERIAL 1-RELATED"/>
    <property type="match status" value="1"/>
</dbReference>
<feature type="compositionally biased region" description="Basic and acidic residues" evidence="2">
    <location>
        <begin position="51"/>
        <end position="68"/>
    </location>
</feature>
<proteinExistence type="predicted"/>
<evidence type="ECO:0000313" key="4">
    <source>
        <dbReference type="Ensembl" id="ENSFALP00000029723.1"/>
    </source>
</evidence>
<keyword evidence="5" id="KW-1185">Reference proteome</keyword>
<dbReference type="Proteomes" id="UP000016665">
    <property type="component" value="Chromosome 4"/>
</dbReference>
<feature type="region of interest" description="Disordered" evidence="2">
    <location>
        <begin position="285"/>
        <end position="316"/>
    </location>
</feature>
<feature type="region of interest" description="Disordered" evidence="2">
    <location>
        <begin position="1211"/>
        <end position="1395"/>
    </location>
</feature>
<dbReference type="Ensembl" id="ENSFALT00000036136.1">
    <property type="protein sequence ID" value="ENSFALP00000029723.1"/>
    <property type="gene ID" value="ENSFALG00000011301.2"/>
</dbReference>
<dbReference type="GO" id="GO:0036064">
    <property type="term" value="C:ciliary basal body"/>
    <property type="evidence" value="ECO:0007669"/>
    <property type="project" value="TreeGrafter"/>
</dbReference>
<feature type="region of interest" description="Disordered" evidence="2">
    <location>
        <begin position="416"/>
        <end position="454"/>
    </location>
</feature>
<dbReference type="GeneTree" id="ENSGT00390000006641"/>
<feature type="region of interest" description="Disordered" evidence="2">
    <location>
        <begin position="490"/>
        <end position="512"/>
    </location>
</feature>